<protein>
    <submittedName>
        <fullName evidence="1">Uncharacterized protein</fullName>
    </submittedName>
</protein>
<proteinExistence type="predicted"/>
<evidence type="ECO:0000313" key="1">
    <source>
        <dbReference type="EMBL" id="QNL31748.1"/>
    </source>
</evidence>
<accession>A0A7G9A4S5</accession>
<dbReference type="EMBL" id="MT840190">
    <property type="protein sequence ID" value="QNL31748.1"/>
    <property type="molecule type" value="Genomic_DNA"/>
</dbReference>
<name>A0A7G9A4S5_9VIRU</name>
<sequence length="196" mass="21446">MPRKIRERGKMETIIIFDGEVPSNQVVKSNSFKRGQSLIFDSPELSNDESIEFGLSVIGTFPLIGANKEKVLPIAFLDGNFHLLGDTSVIASLPREISETEIDCYCYIHSAIPFNLRIYVITSEITQEKIYNTIKEFQLREAISDTAQIINEINQNAAIALLGASLGPLTLGTSLAIEAPLLTGTSVLTPLLMGGF</sequence>
<reference evidence="1" key="1">
    <citation type="submission" date="2020-07" db="EMBL/GenBank/DDBJ databases">
        <title>Dissolved microcystin release linked to lysis of a Microcystis spp. bloom in Lake Erie (USA) attributed to a novel cyanophage.</title>
        <authorList>
            <person name="McKindles K.M."/>
            <person name="Manes M.A."/>
            <person name="DeMarco J.R."/>
            <person name="McClure A."/>
            <person name="McKay R.M."/>
            <person name="Davis T.W."/>
            <person name="Bullerjahn G.S."/>
        </authorList>
    </citation>
    <scope>NUCLEOTIDE SEQUENCE</scope>
</reference>
<organism evidence="1">
    <name type="scientific">Bacteriophage sp</name>
    <dbReference type="NCBI Taxonomy" id="38018"/>
    <lineage>
        <taxon>Viruses</taxon>
    </lineage>
</organism>